<keyword evidence="1" id="KW-1133">Transmembrane helix</keyword>
<keyword evidence="4" id="KW-1185">Reference proteome</keyword>
<dbReference type="EMBL" id="AMQN01017461">
    <property type="status" value="NOT_ANNOTATED_CDS"/>
    <property type="molecule type" value="Genomic_DNA"/>
</dbReference>
<feature type="transmembrane region" description="Helical" evidence="1">
    <location>
        <begin position="142"/>
        <end position="163"/>
    </location>
</feature>
<reference evidence="4" key="1">
    <citation type="submission" date="2012-12" db="EMBL/GenBank/DDBJ databases">
        <authorList>
            <person name="Hellsten U."/>
            <person name="Grimwood J."/>
            <person name="Chapman J.A."/>
            <person name="Shapiro H."/>
            <person name="Aerts A."/>
            <person name="Otillar R.P."/>
            <person name="Terry A.Y."/>
            <person name="Boore J.L."/>
            <person name="Simakov O."/>
            <person name="Marletaz F."/>
            <person name="Cho S.-J."/>
            <person name="Edsinger-Gonzales E."/>
            <person name="Havlak P."/>
            <person name="Kuo D.-H."/>
            <person name="Larsson T."/>
            <person name="Lv J."/>
            <person name="Arendt D."/>
            <person name="Savage R."/>
            <person name="Osoegawa K."/>
            <person name="de Jong P."/>
            <person name="Lindberg D.R."/>
            <person name="Seaver E.C."/>
            <person name="Weisblat D.A."/>
            <person name="Putnam N.H."/>
            <person name="Grigoriev I.V."/>
            <person name="Rokhsar D.S."/>
        </authorList>
    </citation>
    <scope>NUCLEOTIDE SEQUENCE</scope>
    <source>
        <strain evidence="4">I ESC-2004</strain>
    </source>
</reference>
<dbReference type="Gene3D" id="3.40.190.10">
    <property type="entry name" value="Periplasmic binding protein-like II"/>
    <property type="match status" value="2"/>
</dbReference>
<evidence type="ECO:0000313" key="4">
    <source>
        <dbReference type="Proteomes" id="UP000014760"/>
    </source>
</evidence>
<dbReference type="EnsemblMetazoa" id="CapteT189591">
    <property type="protein sequence ID" value="CapteP189591"/>
    <property type="gene ID" value="CapteG189591"/>
</dbReference>
<dbReference type="AlphaFoldDB" id="R7VCW4"/>
<protein>
    <recommendedName>
        <fullName evidence="5">Ionotropic glutamate receptor C-terminal domain-containing protein</fullName>
    </recommendedName>
</protein>
<gene>
    <name evidence="2" type="ORF">CAPTEDRAFT_189591</name>
</gene>
<accession>R7VCW4</accession>
<name>R7VCW4_CAPTE</name>
<dbReference type="HOGENOM" id="CLU_1519275_0_0_1"/>
<keyword evidence="1" id="KW-0812">Transmembrane</keyword>
<evidence type="ECO:0000313" key="3">
    <source>
        <dbReference type="EnsemblMetazoa" id="CapteP189591"/>
    </source>
</evidence>
<evidence type="ECO:0008006" key="5">
    <source>
        <dbReference type="Google" id="ProtNLM"/>
    </source>
</evidence>
<reference evidence="3" key="3">
    <citation type="submission" date="2015-06" db="UniProtKB">
        <authorList>
            <consortium name="EnsemblMetazoa"/>
        </authorList>
    </citation>
    <scope>IDENTIFICATION</scope>
</reference>
<evidence type="ECO:0000313" key="2">
    <source>
        <dbReference type="EMBL" id="ELU16479.1"/>
    </source>
</evidence>
<dbReference type="EMBL" id="AMQN01017460">
    <property type="status" value="NOT_ANNOTATED_CDS"/>
    <property type="molecule type" value="Genomic_DNA"/>
</dbReference>
<feature type="transmembrane region" description="Helical" evidence="1">
    <location>
        <begin position="12"/>
        <end position="31"/>
    </location>
</feature>
<evidence type="ECO:0000256" key="1">
    <source>
        <dbReference type="SAM" id="Phobius"/>
    </source>
</evidence>
<organism evidence="2">
    <name type="scientific">Capitella teleta</name>
    <name type="common">Polychaete worm</name>
    <dbReference type="NCBI Taxonomy" id="283909"/>
    <lineage>
        <taxon>Eukaryota</taxon>
        <taxon>Metazoa</taxon>
        <taxon>Spiralia</taxon>
        <taxon>Lophotrochozoa</taxon>
        <taxon>Annelida</taxon>
        <taxon>Polychaeta</taxon>
        <taxon>Sedentaria</taxon>
        <taxon>Scolecida</taxon>
        <taxon>Capitellidae</taxon>
        <taxon>Capitella</taxon>
    </lineage>
</organism>
<reference evidence="2 4" key="2">
    <citation type="journal article" date="2013" name="Nature">
        <title>Insights into bilaterian evolution from three spiralian genomes.</title>
        <authorList>
            <person name="Simakov O."/>
            <person name="Marletaz F."/>
            <person name="Cho S.J."/>
            <person name="Edsinger-Gonzales E."/>
            <person name="Havlak P."/>
            <person name="Hellsten U."/>
            <person name="Kuo D.H."/>
            <person name="Larsson T."/>
            <person name="Lv J."/>
            <person name="Arendt D."/>
            <person name="Savage R."/>
            <person name="Osoegawa K."/>
            <person name="de Jong P."/>
            <person name="Grimwood J."/>
            <person name="Chapman J.A."/>
            <person name="Shapiro H."/>
            <person name="Aerts A."/>
            <person name="Otillar R.P."/>
            <person name="Terry A.Y."/>
            <person name="Boore J.L."/>
            <person name="Grigoriev I.V."/>
            <person name="Lindberg D.R."/>
            <person name="Seaver E.C."/>
            <person name="Weisblat D.A."/>
            <person name="Putnam N.H."/>
            <person name="Rokhsar D.S."/>
        </authorList>
    </citation>
    <scope>NUCLEOTIDE SEQUENCE</scope>
    <source>
        <strain evidence="2 4">I ESC-2004</strain>
    </source>
</reference>
<sequence>MKFTQPAAVRKGIILIRVVSAIVVFVQAEYMNDTSAQCVQMTEVIENITKMLDASNFGCICQEESAFEDCSVTTQHSNEQYPLRYKFAFQKNSALKSSADKVVQRLHENGIIAKLKMKYNLQKKWACPSNIAPEAKQLDLEYFTGIAFMIASLLLAATLVLLLENVVFRMKNQANNQ</sequence>
<dbReference type="Proteomes" id="UP000014760">
    <property type="component" value="Unassembled WGS sequence"/>
</dbReference>
<dbReference type="EMBL" id="KB293140">
    <property type="protein sequence ID" value="ELU16479.1"/>
    <property type="molecule type" value="Genomic_DNA"/>
</dbReference>
<keyword evidence="1" id="KW-0472">Membrane</keyword>
<proteinExistence type="predicted"/>